<dbReference type="AlphaFoldDB" id="A0A836B9X6"/>
<organism evidence="2 3">
    <name type="scientific">Chlamydomonas schloesseri</name>
    <dbReference type="NCBI Taxonomy" id="2026947"/>
    <lineage>
        <taxon>Eukaryota</taxon>
        <taxon>Viridiplantae</taxon>
        <taxon>Chlorophyta</taxon>
        <taxon>core chlorophytes</taxon>
        <taxon>Chlorophyceae</taxon>
        <taxon>CS clade</taxon>
        <taxon>Chlamydomonadales</taxon>
        <taxon>Chlamydomonadaceae</taxon>
        <taxon>Chlamydomonas</taxon>
    </lineage>
</organism>
<proteinExistence type="predicted"/>
<keyword evidence="3" id="KW-1185">Reference proteome</keyword>
<dbReference type="EMBL" id="JAEHOD010000007">
    <property type="protein sequence ID" value="KAG2451958.1"/>
    <property type="molecule type" value="Genomic_DNA"/>
</dbReference>
<evidence type="ECO:0000313" key="3">
    <source>
        <dbReference type="Proteomes" id="UP000613740"/>
    </source>
</evidence>
<comment type="caution">
    <text evidence="2">The sequence shown here is derived from an EMBL/GenBank/DDBJ whole genome shotgun (WGS) entry which is preliminary data.</text>
</comment>
<sequence>MHKATLERVLTQKTGSGFTPRWALVLGVKLNGDVQEYSAYVLTLAQDGGVKFKMPPSRRQDPQSDSIVMASSLAFLEFRSAKQATYFYNNDIELNDGEARTLAQMIYSANVDKLGSSGETGETVTLEVANCILTLALQKSKRVSTNKENKKQRKRERYEEPPPKRGSKRQETHDGAGPSMMTTTASSAATPVPSGNLVNTDMTALLPEDYVDTANNDIMYDNGLYTGGADPGLDPNMMWRPVYDKYSNPDLSNYQTSLLQSLINSQGAPPLPVDAVGRNVLLQRGKDLVQIQLELEAVLNAFGMSLGSGHHN</sequence>
<dbReference type="Proteomes" id="UP000613740">
    <property type="component" value="Unassembled WGS sequence"/>
</dbReference>
<accession>A0A836B9X6</accession>
<feature type="compositionally biased region" description="Basic and acidic residues" evidence="1">
    <location>
        <begin position="156"/>
        <end position="174"/>
    </location>
</feature>
<feature type="region of interest" description="Disordered" evidence="1">
    <location>
        <begin position="142"/>
        <end position="195"/>
    </location>
</feature>
<feature type="compositionally biased region" description="Low complexity" evidence="1">
    <location>
        <begin position="176"/>
        <end position="195"/>
    </location>
</feature>
<evidence type="ECO:0000313" key="2">
    <source>
        <dbReference type="EMBL" id="KAG2451958.1"/>
    </source>
</evidence>
<protein>
    <submittedName>
        <fullName evidence="2">Uncharacterized protein</fullName>
    </submittedName>
</protein>
<name>A0A836B9X6_9CHLO</name>
<feature type="compositionally biased region" description="Basic residues" evidence="1">
    <location>
        <begin position="142"/>
        <end position="155"/>
    </location>
</feature>
<reference evidence="2" key="1">
    <citation type="journal article" date="2020" name="bioRxiv">
        <title>Comparative genomics of Chlamydomonas.</title>
        <authorList>
            <person name="Craig R.J."/>
            <person name="Hasan A.R."/>
            <person name="Ness R.W."/>
            <person name="Keightley P.D."/>
        </authorList>
    </citation>
    <scope>NUCLEOTIDE SEQUENCE</scope>
    <source>
        <strain evidence="2">CCAP 11/173</strain>
    </source>
</reference>
<evidence type="ECO:0000256" key="1">
    <source>
        <dbReference type="SAM" id="MobiDB-lite"/>
    </source>
</evidence>
<gene>
    <name evidence="2" type="ORF">HYH02_003732</name>
</gene>